<dbReference type="RefSeq" id="WP_189706295.1">
    <property type="nucleotide sequence ID" value="NZ_BMSA01000001.1"/>
</dbReference>
<dbReference type="EMBL" id="BMSA01000001">
    <property type="protein sequence ID" value="GGT29328.1"/>
    <property type="molecule type" value="Genomic_DNA"/>
</dbReference>
<reference evidence="2" key="1">
    <citation type="journal article" date="2014" name="Int. J. Syst. Evol. Microbiol.">
        <title>Complete genome sequence of Corynebacterium casei LMG S-19264T (=DSM 44701T), isolated from a smear-ripened cheese.</title>
        <authorList>
            <consortium name="US DOE Joint Genome Institute (JGI-PGF)"/>
            <person name="Walter F."/>
            <person name="Albersmeier A."/>
            <person name="Kalinowski J."/>
            <person name="Ruckert C."/>
        </authorList>
    </citation>
    <scope>NUCLEOTIDE SEQUENCE</scope>
    <source>
        <strain evidence="2">JCM 4125</strain>
    </source>
</reference>
<keyword evidence="3" id="KW-1185">Reference proteome</keyword>
<keyword evidence="1" id="KW-1133">Transmembrane helix</keyword>
<dbReference type="Proteomes" id="UP000646776">
    <property type="component" value="Unassembled WGS sequence"/>
</dbReference>
<gene>
    <name evidence="2" type="ORF">GCM10010226_01420</name>
</gene>
<sequence>MAEHDRDGVVDEEYEEAVRRARRMTRTGWRTMGALVGGTVFVAALAWLAFTIFLVWFVWAWANGN</sequence>
<evidence type="ECO:0000313" key="3">
    <source>
        <dbReference type="Proteomes" id="UP000646776"/>
    </source>
</evidence>
<name>A0A918LP60_9ACTN</name>
<proteinExistence type="predicted"/>
<accession>A0A918LP60</accession>
<protein>
    <submittedName>
        <fullName evidence="2">Uncharacterized protein</fullName>
    </submittedName>
</protein>
<evidence type="ECO:0000256" key="1">
    <source>
        <dbReference type="SAM" id="Phobius"/>
    </source>
</evidence>
<comment type="caution">
    <text evidence="2">The sequence shown here is derived from an EMBL/GenBank/DDBJ whole genome shotgun (WGS) entry which is preliminary data.</text>
</comment>
<feature type="transmembrane region" description="Helical" evidence="1">
    <location>
        <begin position="32"/>
        <end position="59"/>
    </location>
</feature>
<keyword evidence="1" id="KW-0812">Transmembrane</keyword>
<reference evidence="2" key="2">
    <citation type="submission" date="2020-09" db="EMBL/GenBank/DDBJ databases">
        <authorList>
            <person name="Sun Q."/>
            <person name="Ohkuma M."/>
        </authorList>
    </citation>
    <scope>NUCLEOTIDE SEQUENCE</scope>
    <source>
        <strain evidence="2">JCM 4125</strain>
    </source>
</reference>
<dbReference type="AlphaFoldDB" id="A0A918LP60"/>
<organism evidence="2 3">
    <name type="scientific">Streptomyces phaeofaciens</name>
    <dbReference type="NCBI Taxonomy" id="68254"/>
    <lineage>
        <taxon>Bacteria</taxon>
        <taxon>Bacillati</taxon>
        <taxon>Actinomycetota</taxon>
        <taxon>Actinomycetes</taxon>
        <taxon>Kitasatosporales</taxon>
        <taxon>Streptomycetaceae</taxon>
        <taxon>Streptomyces</taxon>
    </lineage>
</organism>
<evidence type="ECO:0000313" key="2">
    <source>
        <dbReference type="EMBL" id="GGT29328.1"/>
    </source>
</evidence>
<keyword evidence="1" id="KW-0472">Membrane</keyword>